<sequence length="272" mass="31389">MNKSKRRGNRSLRFYSAAEDEEGTGKDETCQAACCRRDNDMYIDRKQWTEYIDSLLPKGEHNDQQPSISILRRPLKELLRTSADGELSITPDELIIMSYRVFGFILRTRKWAQLDLSYLIEVHPRKHEPATRSRADSTGNTEAKEPTTFSRLVLNEKHKHMIVSLIAQHFRDKKSISGQREQVDIVRGKGKKHSNRRDHDADRNHRQVFDPATTWCPRCGKDIHCRGCRGALSETTLPDYLRGSWNYSERCGNCPGNQFRLGQPLGLYSVAR</sequence>
<evidence type="ECO:0000313" key="2">
    <source>
        <dbReference type="EMBL" id="CEN59820.1"/>
    </source>
</evidence>
<accession>A0A0U5HEW2</accession>
<keyword evidence="3" id="KW-1185">Reference proteome</keyword>
<dbReference type="STRING" id="454130.A0A0U5HEW2"/>
<dbReference type="EMBL" id="CDMC01000002">
    <property type="protein sequence ID" value="CEN59820.1"/>
    <property type="molecule type" value="Genomic_DNA"/>
</dbReference>
<feature type="region of interest" description="Disordered" evidence="1">
    <location>
        <begin position="126"/>
        <end position="146"/>
    </location>
</feature>
<reference evidence="3" key="1">
    <citation type="journal article" date="2016" name="Genome Announc.">
        <title>Draft genome sequences of fungus Aspergillus calidoustus.</title>
        <authorList>
            <person name="Horn F."/>
            <person name="Linde J."/>
            <person name="Mattern D.J."/>
            <person name="Walther G."/>
            <person name="Guthke R."/>
            <person name="Scherlach K."/>
            <person name="Martin K."/>
            <person name="Brakhage A.A."/>
            <person name="Petzke L."/>
            <person name="Valiante V."/>
        </authorList>
    </citation>
    <scope>NUCLEOTIDE SEQUENCE [LARGE SCALE GENOMIC DNA]</scope>
    <source>
        <strain evidence="3">SF006504</strain>
    </source>
</reference>
<dbReference type="PANTHER" id="PTHR46411:SF2">
    <property type="entry name" value="AAA+ ATPASE DOMAIN-CONTAINING PROTEIN"/>
    <property type="match status" value="1"/>
</dbReference>
<dbReference type="AlphaFoldDB" id="A0A0U5HEW2"/>
<feature type="compositionally biased region" description="Basic and acidic residues" evidence="1">
    <location>
        <begin position="177"/>
        <end position="187"/>
    </location>
</feature>
<evidence type="ECO:0000313" key="3">
    <source>
        <dbReference type="Proteomes" id="UP000054771"/>
    </source>
</evidence>
<feature type="region of interest" description="Disordered" evidence="1">
    <location>
        <begin position="177"/>
        <end position="202"/>
    </location>
</feature>
<dbReference type="Proteomes" id="UP000054771">
    <property type="component" value="Unassembled WGS sequence"/>
</dbReference>
<dbReference type="OrthoDB" id="10042665at2759"/>
<organism evidence="2 3">
    <name type="scientific">Aspergillus calidoustus</name>
    <dbReference type="NCBI Taxonomy" id="454130"/>
    <lineage>
        <taxon>Eukaryota</taxon>
        <taxon>Fungi</taxon>
        <taxon>Dikarya</taxon>
        <taxon>Ascomycota</taxon>
        <taxon>Pezizomycotina</taxon>
        <taxon>Eurotiomycetes</taxon>
        <taxon>Eurotiomycetidae</taxon>
        <taxon>Eurotiales</taxon>
        <taxon>Aspergillaceae</taxon>
        <taxon>Aspergillus</taxon>
        <taxon>Aspergillus subgen. Nidulantes</taxon>
    </lineage>
</organism>
<feature type="compositionally biased region" description="Basic residues" evidence="1">
    <location>
        <begin position="1"/>
        <end position="10"/>
    </location>
</feature>
<name>A0A0U5HEW2_ASPCI</name>
<gene>
    <name evidence="2" type="ORF">ASPCAL02261</name>
</gene>
<protein>
    <submittedName>
        <fullName evidence="2">Uncharacterized protein</fullName>
    </submittedName>
</protein>
<evidence type="ECO:0000256" key="1">
    <source>
        <dbReference type="SAM" id="MobiDB-lite"/>
    </source>
</evidence>
<feature type="region of interest" description="Disordered" evidence="1">
    <location>
        <begin position="1"/>
        <end position="23"/>
    </location>
</feature>
<dbReference type="PANTHER" id="PTHR46411">
    <property type="entry name" value="FAMILY ATPASE, PUTATIVE-RELATED"/>
    <property type="match status" value="1"/>
</dbReference>
<proteinExistence type="predicted"/>